<evidence type="ECO:0000256" key="1">
    <source>
        <dbReference type="SAM" id="SignalP"/>
    </source>
</evidence>
<dbReference type="OrthoDB" id="975117at2"/>
<organism evidence="3 4">
    <name type="scientific">Leeuwenhoekiella nanhaiensis</name>
    <dbReference type="NCBI Taxonomy" id="1655491"/>
    <lineage>
        <taxon>Bacteria</taxon>
        <taxon>Pseudomonadati</taxon>
        <taxon>Bacteroidota</taxon>
        <taxon>Flavobacteriia</taxon>
        <taxon>Flavobacteriales</taxon>
        <taxon>Flavobacteriaceae</taxon>
        <taxon>Leeuwenhoekiella</taxon>
    </lineage>
</organism>
<evidence type="ECO:0000313" key="3">
    <source>
        <dbReference type="EMBL" id="PHQ28534.1"/>
    </source>
</evidence>
<gene>
    <name evidence="3" type="ORF">CJ305_14680</name>
</gene>
<feature type="domain" description="SusE outer membrane protein" evidence="2">
    <location>
        <begin position="23"/>
        <end position="127"/>
    </location>
</feature>
<proteinExistence type="predicted"/>
<evidence type="ECO:0000313" key="4">
    <source>
        <dbReference type="Proteomes" id="UP000229433"/>
    </source>
</evidence>
<reference evidence="3 4" key="1">
    <citation type="submission" date="2017-08" db="EMBL/GenBank/DDBJ databases">
        <title>The whole genome shortgun sequences of strain Leeuwenhoekiella nanhaiensis G18 from the South China Sea.</title>
        <authorList>
            <person name="Liu Q."/>
        </authorList>
    </citation>
    <scope>NUCLEOTIDE SEQUENCE [LARGE SCALE GENOMIC DNA]</scope>
    <source>
        <strain evidence="3 4">G18</strain>
    </source>
</reference>
<dbReference type="Proteomes" id="UP000229433">
    <property type="component" value="Unassembled WGS sequence"/>
</dbReference>
<evidence type="ECO:0000259" key="2">
    <source>
        <dbReference type="Pfam" id="PF14292"/>
    </source>
</evidence>
<keyword evidence="4" id="KW-1185">Reference proteome</keyword>
<dbReference type="InterPro" id="IPR025970">
    <property type="entry name" value="SusE"/>
</dbReference>
<dbReference type="GO" id="GO:2001070">
    <property type="term" value="F:starch binding"/>
    <property type="evidence" value="ECO:0007669"/>
    <property type="project" value="InterPro"/>
</dbReference>
<protein>
    <recommendedName>
        <fullName evidence="2">SusE outer membrane protein domain-containing protein</fullName>
    </recommendedName>
</protein>
<keyword evidence="1" id="KW-0732">Signal</keyword>
<feature type="chain" id="PRO_5013914830" description="SusE outer membrane protein domain-containing protein" evidence="1">
    <location>
        <begin position="19"/>
        <end position="355"/>
    </location>
</feature>
<sequence>MIALLKKSLFLSALVLLASCSEEDEKLTVDAEEAALVANLDIDRISLDQTNPGNPAVTVSWSEAEYSIPTPISYVVQFANTTDFENPVNAANTTNTEVTLAMSAVNNSANALGFVPFEWQQAYIRVKASIGTTDSQIQYSEPIEVMLYPYFSYPYDDYYLVGAATAPGWSNDNNNPLLFRNPFNENQYSYTGKFNQDFFKILAQRGQWAPQYGVEGGNLKLRATEDQPDPPAIESTVSGYRTLSINLANNTYSFEEVETVPEAFSSVTVTGNAGGDVSLTALAFDPHIWYVRSTPLESGSITFSANGMTYGGETEFSGTATVDGGNIPVPVKDDYEIWFNDITGEYAMIPLNFSK</sequence>
<dbReference type="GO" id="GO:0019867">
    <property type="term" value="C:outer membrane"/>
    <property type="evidence" value="ECO:0007669"/>
    <property type="project" value="InterPro"/>
</dbReference>
<dbReference type="Gene3D" id="2.60.40.3620">
    <property type="match status" value="1"/>
</dbReference>
<name>A0A2G1VP65_9FLAO</name>
<comment type="caution">
    <text evidence="3">The sequence shown here is derived from an EMBL/GenBank/DDBJ whole genome shotgun (WGS) entry which is preliminary data.</text>
</comment>
<dbReference type="EMBL" id="NQXA01000013">
    <property type="protein sequence ID" value="PHQ28534.1"/>
    <property type="molecule type" value="Genomic_DNA"/>
</dbReference>
<dbReference type="RefSeq" id="WP_099647051.1">
    <property type="nucleotide sequence ID" value="NZ_KZ319295.1"/>
</dbReference>
<dbReference type="PROSITE" id="PS51257">
    <property type="entry name" value="PROKAR_LIPOPROTEIN"/>
    <property type="match status" value="1"/>
</dbReference>
<accession>A0A2G1VP65</accession>
<dbReference type="AlphaFoldDB" id="A0A2G1VP65"/>
<dbReference type="Pfam" id="PF14292">
    <property type="entry name" value="SusE"/>
    <property type="match status" value="1"/>
</dbReference>
<feature type="signal peptide" evidence="1">
    <location>
        <begin position="1"/>
        <end position="18"/>
    </location>
</feature>